<accession>A0A0E3LI05</accession>
<feature type="compositionally biased region" description="Basic and acidic residues" evidence="1">
    <location>
        <begin position="177"/>
        <end position="203"/>
    </location>
</feature>
<keyword evidence="2" id="KW-0472">Membrane</keyword>
<dbReference type="STRING" id="1434123.MSVAZ_2912"/>
<dbReference type="Proteomes" id="UP000033096">
    <property type="component" value="Chromosome"/>
</dbReference>
<dbReference type="EMBL" id="CP009520">
    <property type="protein sequence ID" value="AKB45181.1"/>
    <property type="molecule type" value="Genomic_DNA"/>
</dbReference>
<feature type="compositionally biased region" description="Low complexity" evidence="1">
    <location>
        <begin position="204"/>
        <end position="216"/>
    </location>
</feature>
<evidence type="ECO:0000313" key="3">
    <source>
        <dbReference type="EMBL" id="AKB45181.1"/>
    </source>
</evidence>
<dbReference type="AlphaFoldDB" id="A0A0E3LI05"/>
<name>A0A0E3LI05_9EURY</name>
<feature type="region of interest" description="Disordered" evidence="1">
    <location>
        <begin position="164"/>
        <end position="227"/>
    </location>
</feature>
<dbReference type="KEGG" id="mvc:MSVAZ_2912"/>
<evidence type="ECO:0000256" key="2">
    <source>
        <dbReference type="SAM" id="Phobius"/>
    </source>
</evidence>
<dbReference type="HOGENOM" id="CLU_093721_0_0_2"/>
<reference evidence="3 4" key="1">
    <citation type="submission" date="2014-07" db="EMBL/GenBank/DDBJ databases">
        <title>Methanogenic archaea and the global carbon cycle.</title>
        <authorList>
            <person name="Henriksen J.R."/>
            <person name="Luke J."/>
            <person name="Reinhart S."/>
            <person name="Benedict M.N."/>
            <person name="Youngblut N.D."/>
            <person name="Metcalf M.E."/>
            <person name="Whitaker R.J."/>
            <person name="Metcalf W.W."/>
        </authorList>
    </citation>
    <scope>NUCLEOTIDE SEQUENCE [LARGE SCALE GENOMIC DNA]</scope>
    <source>
        <strain evidence="3 4">Z-761</strain>
    </source>
</reference>
<proteinExistence type="predicted"/>
<keyword evidence="2" id="KW-1133">Transmembrane helix</keyword>
<dbReference type="RefSeq" id="WP_048122418.1">
    <property type="nucleotide sequence ID" value="NZ_CP009520.1"/>
</dbReference>
<gene>
    <name evidence="3" type="ORF">MSVAZ_2912</name>
</gene>
<keyword evidence="4" id="KW-1185">Reference proteome</keyword>
<organism evidence="3 4">
    <name type="scientific">Methanosarcina vacuolata Z-761</name>
    <dbReference type="NCBI Taxonomy" id="1434123"/>
    <lineage>
        <taxon>Archaea</taxon>
        <taxon>Methanobacteriati</taxon>
        <taxon>Methanobacteriota</taxon>
        <taxon>Stenosarchaea group</taxon>
        <taxon>Methanomicrobia</taxon>
        <taxon>Methanosarcinales</taxon>
        <taxon>Methanosarcinaceae</taxon>
        <taxon>Methanosarcina</taxon>
    </lineage>
</organism>
<evidence type="ECO:0000313" key="4">
    <source>
        <dbReference type="Proteomes" id="UP000033096"/>
    </source>
</evidence>
<feature type="transmembrane region" description="Helical" evidence="2">
    <location>
        <begin position="233"/>
        <end position="250"/>
    </location>
</feature>
<keyword evidence="2" id="KW-0812">Transmembrane</keyword>
<sequence length="254" mass="28715">MKRLNLFSILFTLMLLLLAPNIAAALLAPETAEIPYQINNSDRIVIGTVSKIIDYGRYTIITIAVNEWLYNPLPAKTIKVRIETGSSHWTEDEAEFTKNESVLIMLKDVDIDKQLFKVTFGFPGKRPTTDRDAVIEELKAQGKWPEENQIGNKTNETEVIENIGTVEKQEENQTENKTNENKTNENKTNENKTNENKTNENKTNETGITENTGTIGKQEESFNQTQKPNTTPFMSLISAMAVMLAAVIYLKKKN</sequence>
<evidence type="ECO:0000256" key="1">
    <source>
        <dbReference type="SAM" id="MobiDB-lite"/>
    </source>
</evidence>
<dbReference type="PATRIC" id="fig|1434123.4.peg.3576"/>
<dbReference type="GeneID" id="24811432"/>
<protein>
    <submittedName>
        <fullName evidence="3">Uncharacterized protein</fullName>
    </submittedName>
</protein>